<feature type="domain" description="Group II intron maturase-specific" evidence="1">
    <location>
        <begin position="76"/>
        <end position="150"/>
    </location>
</feature>
<reference evidence="2" key="2">
    <citation type="journal article" date="2014" name="ISME J.">
        <title>Microbial stratification in low pH oxic and suboxic macroscopic growths along an acid mine drainage.</title>
        <authorList>
            <person name="Mendez-Garcia C."/>
            <person name="Mesa V."/>
            <person name="Sprenger R.R."/>
            <person name="Richter M."/>
            <person name="Diez M.S."/>
            <person name="Solano J."/>
            <person name="Bargiela R."/>
            <person name="Golyshina O.V."/>
            <person name="Manteca A."/>
            <person name="Ramos J.L."/>
            <person name="Gallego J.R."/>
            <person name="Llorente I."/>
            <person name="Martins Dos Santos V.A."/>
            <person name="Jensen O.N."/>
            <person name="Pelaez A.I."/>
            <person name="Sanchez J."/>
            <person name="Ferrer M."/>
        </authorList>
    </citation>
    <scope>NUCLEOTIDE SEQUENCE</scope>
</reference>
<keyword evidence="2" id="KW-0808">Transferase</keyword>
<dbReference type="GO" id="GO:0003964">
    <property type="term" value="F:RNA-directed DNA polymerase activity"/>
    <property type="evidence" value="ECO:0007669"/>
    <property type="project" value="UniProtKB-KW"/>
</dbReference>
<gene>
    <name evidence="2" type="ORF">B1B_03625</name>
</gene>
<keyword evidence="2" id="KW-0695">RNA-directed DNA polymerase</keyword>
<organism evidence="2">
    <name type="scientific">mine drainage metagenome</name>
    <dbReference type="NCBI Taxonomy" id="410659"/>
    <lineage>
        <taxon>unclassified sequences</taxon>
        <taxon>metagenomes</taxon>
        <taxon>ecological metagenomes</taxon>
    </lineage>
</organism>
<evidence type="ECO:0000313" key="2">
    <source>
        <dbReference type="EMBL" id="EQD72677.1"/>
    </source>
</evidence>
<dbReference type="InterPro" id="IPR013597">
    <property type="entry name" value="Mat_intron_G2"/>
</dbReference>
<reference evidence="2" key="1">
    <citation type="submission" date="2013-08" db="EMBL/GenBank/DDBJ databases">
        <authorList>
            <person name="Mendez C."/>
            <person name="Richter M."/>
            <person name="Ferrer M."/>
            <person name="Sanchez J."/>
        </authorList>
    </citation>
    <scope>NUCLEOTIDE SEQUENCE</scope>
</reference>
<dbReference type="SUPFAM" id="SSF56672">
    <property type="entry name" value="DNA/RNA polymerases"/>
    <property type="match status" value="1"/>
</dbReference>
<dbReference type="EMBL" id="AUZY01002237">
    <property type="protein sequence ID" value="EQD72677.1"/>
    <property type="molecule type" value="Genomic_DNA"/>
</dbReference>
<accession>T1BS45</accession>
<keyword evidence="2" id="KW-0548">Nucleotidyltransferase</keyword>
<name>T1BS45_9ZZZZ</name>
<protein>
    <submittedName>
        <fullName evidence="2">RNA-directed DNA polymerase (Reverse transcriptase)</fullName>
    </submittedName>
</protein>
<dbReference type="Pfam" id="PF08388">
    <property type="entry name" value="GIIM"/>
    <property type="match status" value="1"/>
</dbReference>
<comment type="caution">
    <text evidence="2">The sequence shown here is derived from an EMBL/GenBank/DDBJ whole genome shotgun (WGS) entry which is preliminary data.</text>
</comment>
<evidence type="ECO:0000259" key="1">
    <source>
        <dbReference type="Pfam" id="PF08388"/>
    </source>
</evidence>
<proteinExistence type="predicted"/>
<sequence>MVILCRSEADAQKAYRWLQGRAQALKLVLHPDKTRIVDLREGADGFDFLGFHLRLVKSRRYGRWYCQRWPSGRAMASIRAKVKAITAPRSRLKHSIGVLVAELNPVLRGWGNYFRWGNSSRKFSQIDSYVQERLALFDSKKRQKRGRRWGTEHDQAWLAGLRVQRLSGTVRHVPTAIATP</sequence>
<dbReference type="AlphaFoldDB" id="T1BS45"/>
<dbReference type="InterPro" id="IPR043502">
    <property type="entry name" value="DNA/RNA_pol_sf"/>
</dbReference>